<evidence type="ECO:0000313" key="18">
    <source>
        <dbReference type="EMBL" id="OCX74240.1"/>
    </source>
</evidence>
<evidence type="ECO:0000256" key="10">
    <source>
        <dbReference type="ARBA" id="ARBA00022915"/>
    </source>
</evidence>
<evidence type="ECO:0000256" key="3">
    <source>
        <dbReference type="ARBA" id="ARBA00011738"/>
    </source>
</evidence>
<dbReference type="EC" id="3.5.1.18" evidence="4 15"/>
<evidence type="ECO:0000256" key="9">
    <source>
        <dbReference type="ARBA" id="ARBA00022833"/>
    </source>
</evidence>
<dbReference type="Gene3D" id="3.40.630.10">
    <property type="entry name" value="Zn peptidases"/>
    <property type="match status" value="2"/>
</dbReference>
<dbReference type="RefSeq" id="WP_024892772.1">
    <property type="nucleotide sequence ID" value="NZ_LWRY01000044.1"/>
</dbReference>
<dbReference type="UniPathway" id="UPA00034">
    <property type="reaction ID" value="UER00021"/>
</dbReference>
<evidence type="ECO:0000259" key="16">
    <source>
        <dbReference type="Pfam" id="PF07687"/>
    </source>
</evidence>
<dbReference type="HAMAP" id="MF_01690">
    <property type="entry name" value="DapE"/>
    <property type="match status" value="1"/>
</dbReference>
<feature type="binding site" evidence="15">
    <location>
        <position position="350"/>
    </location>
    <ligand>
        <name>Zn(2+)</name>
        <dbReference type="ChEBI" id="CHEBI:29105"/>
        <label>2</label>
    </ligand>
</feature>
<dbReference type="PROSITE" id="PS00759">
    <property type="entry name" value="ARGE_DAPE_CPG2_2"/>
    <property type="match status" value="1"/>
</dbReference>
<keyword evidence="8 15" id="KW-0378">Hydrolase</keyword>
<dbReference type="InterPro" id="IPR005941">
    <property type="entry name" value="DapE_proteobac"/>
</dbReference>
<dbReference type="OrthoDB" id="9809784at2"/>
<feature type="active site" evidence="15">
    <location>
        <position position="70"/>
    </location>
</feature>
<dbReference type="Proteomes" id="UP000095008">
    <property type="component" value="Unassembled WGS sequence"/>
</dbReference>
<dbReference type="NCBIfam" id="TIGR01246">
    <property type="entry name" value="dapE_proteo"/>
    <property type="match status" value="1"/>
</dbReference>
<keyword evidence="9 15" id="KW-0862">Zinc</keyword>
<dbReference type="GO" id="GO:0009014">
    <property type="term" value="F:succinyl-diaminopimelate desuccinylase activity"/>
    <property type="evidence" value="ECO:0007669"/>
    <property type="project" value="UniProtKB-UniRule"/>
</dbReference>
<dbReference type="GO" id="GO:0008270">
    <property type="term" value="F:zinc ion binding"/>
    <property type="evidence" value="ECO:0007669"/>
    <property type="project" value="UniProtKB-UniRule"/>
</dbReference>
<feature type="binding site" evidence="15">
    <location>
        <position position="101"/>
    </location>
    <ligand>
        <name>Zn(2+)</name>
        <dbReference type="ChEBI" id="CHEBI:29105"/>
        <label>2</label>
    </ligand>
</feature>
<comment type="cofactor">
    <cofactor evidence="15">
        <name>Zn(2+)</name>
        <dbReference type="ChEBI" id="CHEBI:29105"/>
    </cofactor>
    <cofactor evidence="15">
        <name>Co(2+)</name>
        <dbReference type="ChEBI" id="CHEBI:48828"/>
    </cofactor>
    <text evidence="15">Binds 2 Zn(2+) or Co(2+) ions per subunit.</text>
</comment>
<dbReference type="AlphaFoldDB" id="A0A1C2JHK6"/>
<keyword evidence="6 15" id="KW-0028">Amino-acid biosynthesis</keyword>
<comment type="pathway">
    <text evidence="1 15">Amino-acid biosynthesis; L-lysine biosynthesis via DAP pathway; LL-2,6-diaminopimelate from (S)-tetrahydrodipicolinate (succinylase route): step 3/3.</text>
</comment>
<keyword evidence="11 15" id="KW-0457">Lysine biosynthesis</keyword>
<comment type="catalytic activity">
    <reaction evidence="14 15">
        <text>N-succinyl-(2S,6S)-2,6-diaminopimelate + H2O = (2S,6S)-2,6-diaminopimelate + succinate</text>
        <dbReference type="Rhea" id="RHEA:22608"/>
        <dbReference type="ChEBI" id="CHEBI:15377"/>
        <dbReference type="ChEBI" id="CHEBI:30031"/>
        <dbReference type="ChEBI" id="CHEBI:57609"/>
        <dbReference type="ChEBI" id="CHEBI:58087"/>
        <dbReference type="EC" id="3.5.1.18"/>
    </reaction>
</comment>
<accession>A0A1C2JHK6</accession>
<sequence>MKKSSVLALAEDLISRPSVTPEDAGCQDLMIGRLEALGFQVTRLAAGGVENFWAEHGSSGPCLCFAGHTDVVPTGPLEAWHSDPFTPSIRDGMLYGRGAADMKGSLAAMIVAAEQFIARHPDHLGRLAFLITSDEEGIATHGTRHVVDWLRDQNTQIDWCIVGEPSSENRLGDVIKNGRRGSLNGRLTVQGVQGHVAYPDKADNPIHRAFRPLADLVDQQWDAGNQFFPPTRLQFSNIHAGTGANNVIPGQLSADFNFRFSTESTPESLQAGVHGLLDAAQIHYQIDWQLSGPPFFTAPGTLVAATQHALEKVLGHPASLSTAGGTSDGRFIAQLGGQVVELGPINSTIHKLNECVAVADLEDLARIYSEIMIHLLGSGRDD</sequence>
<dbReference type="SUPFAM" id="SSF55031">
    <property type="entry name" value="Bacterial exopeptidase dimerisation domain"/>
    <property type="match status" value="1"/>
</dbReference>
<dbReference type="Proteomes" id="UP000094893">
    <property type="component" value="Unassembled WGS sequence"/>
</dbReference>
<evidence type="ECO:0000256" key="2">
    <source>
        <dbReference type="ARBA" id="ARBA00006746"/>
    </source>
</evidence>
<keyword evidence="7 15" id="KW-0479">Metal-binding</keyword>
<dbReference type="STRING" id="930.GCA_002079865_02200"/>
<feature type="binding site" evidence="15">
    <location>
        <position position="68"/>
    </location>
    <ligand>
        <name>Zn(2+)</name>
        <dbReference type="ChEBI" id="CHEBI:29105"/>
        <label>1</label>
    </ligand>
</feature>
<evidence type="ECO:0000256" key="1">
    <source>
        <dbReference type="ARBA" id="ARBA00005130"/>
    </source>
</evidence>
<evidence type="ECO:0000256" key="11">
    <source>
        <dbReference type="ARBA" id="ARBA00023154"/>
    </source>
</evidence>
<dbReference type="EMBL" id="LWRY01000044">
    <property type="protein sequence ID" value="OCX74240.1"/>
    <property type="molecule type" value="Genomic_DNA"/>
</dbReference>
<evidence type="ECO:0000256" key="15">
    <source>
        <dbReference type="HAMAP-Rule" id="MF_01690"/>
    </source>
</evidence>
<keyword evidence="20" id="KW-1185">Reference proteome</keyword>
<dbReference type="eggNOG" id="COG0624">
    <property type="taxonomic scope" value="Bacteria"/>
</dbReference>
<evidence type="ECO:0000256" key="5">
    <source>
        <dbReference type="ARBA" id="ARBA00022391"/>
    </source>
</evidence>
<dbReference type="GO" id="GO:0009089">
    <property type="term" value="P:lysine biosynthetic process via diaminopimelate"/>
    <property type="evidence" value="ECO:0007669"/>
    <property type="project" value="UniProtKB-UniRule"/>
</dbReference>
<evidence type="ECO:0000256" key="8">
    <source>
        <dbReference type="ARBA" id="ARBA00022801"/>
    </source>
</evidence>
<dbReference type="InterPro" id="IPR001261">
    <property type="entry name" value="ArgE/DapE_CS"/>
</dbReference>
<dbReference type="PANTHER" id="PTHR43808:SF31">
    <property type="entry name" value="N-ACETYL-L-CITRULLINE DEACETYLASE"/>
    <property type="match status" value="1"/>
</dbReference>
<evidence type="ECO:0000256" key="13">
    <source>
        <dbReference type="ARBA" id="ARBA00031891"/>
    </source>
</evidence>
<comment type="similarity">
    <text evidence="2 15">Belongs to the peptidase M20A family. DapE subfamily.</text>
</comment>
<dbReference type="SUPFAM" id="SSF53187">
    <property type="entry name" value="Zn-dependent exopeptidases"/>
    <property type="match status" value="1"/>
</dbReference>
<dbReference type="InterPro" id="IPR011650">
    <property type="entry name" value="Peptidase_M20_dimer"/>
</dbReference>
<dbReference type="FunFam" id="3.40.630.10:FF:000005">
    <property type="entry name" value="Succinyl-diaminopimelate desuccinylase"/>
    <property type="match status" value="1"/>
</dbReference>
<dbReference type="PANTHER" id="PTHR43808">
    <property type="entry name" value="ACETYLORNITHINE DEACETYLASE"/>
    <property type="match status" value="1"/>
</dbReference>
<comment type="function">
    <text evidence="15">Catalyzes the hydrolysis of N-succinyl-L,L-diaminopimelic acid (SDAP), forming succinate and LL-2,6-diaminopimelate (DAP), an intermediate involved in the bacterial biosynthesis of lysine and meso-diaminopimelic acid, an essential component of bacterial cell walls.</text>
</comment>
<evidence type="ECO:0000256" key="14">
    <source>
        <dbReference type="ARBA" id="ARBA00051301"/>
    </source>
</evidence>
<comment type="subunit">
    <text evidence="3 15">Homodimer.</text>
</comment>
<organism evidence="17 19">
    <name type="scientific">Acidithiobacillus thiooxidans</name>
    <name type="common">Thiobacillus thiooxidans</name>
    <dbReference type="NCBI Taxonomy" id="930"/>
    <lineage>
        <taxon>Bacteria</taxon>
        <taxon>Pseudomonadati</taxon>
        <taxon>Pseudomonadota</taxon>
        <taxon>Acidithiobacillia</taxon>
        <taxon>Acidithiobacillales</taxon>
        <taxon>Acidithiobacillaceae</taxon>
        <taxon>Acidithiobacillus</taxon>
    </lineage>
</organism>
<comment type="caution">
    <text evidence="17">The sequence shown here is derived from an EMBL/GenBank/DDBJ whole genome shotgun (WGS) entry which is preliminary data.</text>
</comment>
<evidence type="ECO:0000256" key="7">
    <source>
        <dbReference type="ARBA" id="ARBA00022723"/>
    </source>
</evidence>
<dbReference type="GO" id="GO:0019877">
    <property type="term" value="P:diaminopimelate biosynthetic process"/>
    <property type="evidence" value="ECO:0007669"/>
    <property type="project" value="UniProtKB-UniRule"/>
</dbReference>
<reference evidence="17 19" key="1">
    <citation type="journal article" date="2016" name="Int. J. Mol. Sci.">
        <title>Comparative genomics of the extreme acidophile Acidithiobacillus thiooxidans reveals intraspecific divergence and niche adaptation.</title>
        <authorList>
            <person name="Zhang X."/>
            <person name="Feng X."/>
            <person name="Tao J."/>
            <person name="Ma L."/>
            <person name="Xiao Y."/>
            <person name="Liang Y."/>
            <person name="Liu X."/>
            <person name="Yin H."/>
        </authorList>
    </citation>
    <scope>NUCLEOTIDE SEQUENCE [LARGE SCALE GENOMIC DNA]</scope>
    <source>
        <strain evidence="17 19">A02</strain>
        <strain evidence="18">DXS-W</strain>
    </source>
</reference>
<keyword evidence="10 15" id="KW-0220">Diaminopimelate biosynthesis</keyword>
<gene>
    <name evidence="15" type="primary">dapE</name>
    <name evidence="18" type="ORF">A6M23_06655</name>
    <name evidence="17" type="ORF">A6P07_11340</name>
</gene>
<feature type="active site" description="Proton acceptor" evidence="15">
    <location>
        <position position="135"/>
    </location>
</feature>
<feature type="domain" description="Peptidase M20 dimerisation" evidence="16">
    <location>
        <begin position="177"/>
        <end position="283"/>
    </location>
</feature>
<dbReference type="GO" id="GO:0006526">
    <property type="term" value="P:L-arginine biosynthetic process"/>
    <property type="evidence" value="ECO:0007669"/>
    <property type="project" value="TreeGrafter"/>
</dbReference>
<dbReference type="InterPro" id="IPR036264">
    <property type="entry name" value="Bact_exopeptidase_dim_dom"/>
</dbReference>
<dbReference type="GO" id="GO:0008777">
    <property type="term" value="F:acetylornithine deacetylase activity"/>
    <property type="evidence" value="ECO:0007669"/>
    <property type="project" value="TreeGrafter"/>
</dbReference>
<evidence type="ECO:0000313" key="19">
    <source>
        <dbReference type="Proteomes" id="UP000094893"/>
    </source>
</evidence>
<feature type="binding site" evidence="15">
    <location>
        <position position="164"/>
    </location>
    <ligand>
        <name>Zn(2+)</name>
        <dbReference type="ChEBI" id="CHEBI:29105"/>
        <label>1</label>
    </ligand>
</feature>
<dbReference type="Pfam" id="PF01546">
    <property type="entry name" value="Peptidase_M20"/>
    <property type="match status" value="1"/>
</dbReference>
<evidence type="ECO:0000256" key="6">
    <source>
        <dbReference type="ARBA" id="ARBA00022605"/>
    </source>
</evidence>
<evidence type="ECO:0000313" key="20">
    <source>
        <dbReference type="Proteomes" id="UP000095008"/>
    </source>
</evidence>
<keyword evidence="12 15" id="KW-0170">Cobalt</keyword>
<proteinExistence type="inferred from homology"/>
<dbReference type="InterPro" id="IPR002933">
    <property type="entry name" value="Peptidase_M20"/>
</dbReference>
<dbReference type="EMBL" id="LWSA01000160">
    <property type="protein sequence ID" value="OCX71672.1"/>
    <property type="molecule type" value="Genomic_DNA"/>
</dbReference>
<evidence type="ECO:0000256" key="4">
    <source>
        <dbReference type="ARBA" id="ARBA00011921"/>
    </source>
</evidence>
<dbReference type="CDD" id="cd03891">
    <property type="entry name" value="M20_DapE_proteobac"/>
    <property type="match status" value="1"/>
</dbReference>
<evidence type="ECO:0000256" key="12">
    <source>
        <dbReference type="ARBA" id="ARBA00023285"/>
    </source>
</evidence>
<feature type="binding site" evidence="15">
    <location>
        <position position="136"/>
    </location>
    <ligand>
        <name>Zn(2+)</name>
        <dbReference type="ChEBI" id="CHEBI:29105"/>
        <label>2</label>
    </ligand>
</feature>
<evidence type="ECO:0000313" key="17">
    <source>
        <dbReference type="EMBL" id="OCX71672.1"/>
    </source>
</evidence>
<feature type="binding site" evidence="15">
    <location>
        <position position="101"/>
    </location>
    <ligand>
        <name>Zn(2+)</name>
        <dbReference type="ChEBI" id="CHEBI:29105"/>
        <label>1</label>
    </ligand>
</feature>
<name>A0A1C2JHK6_ACITH</name>
<dbReference type="GO" id="GO:0050897">
    <property type="term" value="F:cobalt ion binding"/>
    <property type="evidence" value="ECO:0007669"/>
    <property type="project" value="UniProtKB-UniRule"/>
</dbReference>
<dbReference type="InterPro" id="IPR050072">
    <property type="entry name" value="Peptidase_M20A"/>
</dbReference>
<dbReference type="Pfam" id="PF07687">
    <property type="entry name" value="M20_dimer"/>
    <property type="match status" value="1"/>
</dbReference>
<protein>
    <recommendedName>
        <fullName evidence="5 15">Succinyl-diaminopimelate desuccinylase</fullName>
        <shortName evidence="15">SDAP desuccinylase</shortName>
        <ecNumber evidence="4 15">3.5.1.18</ecNumber>
    </recommendedName>
    <alternativeName>
        <fullName evidence="13 15">N-succinyl-LL-2,6-diaminoheptanedioate amidohydrolase</fullName>
    </alternativeName>
</protein>
<dbReference type="NCBIfam" id="NF009557">
    <property type="entry name" value="PRK13009.1"/>
    <property type="match status" value="1"/>
</dbReference>